<evidence type="ECO:0000256" key="10">
    <source>
        <dbReference type="ARBA" id="ARBA00022980"/>
    </source>
</evidence>
<keyword evidence="13" id="KW-0687">Ribonucleoprotein</keyword>
<reference evidence="19 20" key="1">
    <citation type="journal article" date="2023" name="Insect Mol. Biol.">
        <title>Genome sequencing provides insights into the evolution of gene families encoding plant cell wall-degrading enzymes in longhorned beetles.</title>
        <authorList>
            <person name="Shin N.R."/>
            <person name="Okamura Y."/>
            <person name="Kirsch R."/>
            <person name="Pauchet Y."/>
        </authorList>
    </citation>
    <scope>NUCLEOTIDE SEQUENCE [LARGE SCALE GENOMIC DNA]</scope>
    <source>
        <strain evidence="19">EAD_L_NR</strain>
    </source>
</reference>
<evidence type="ECO:0000256" key="1">
    <source>
        <dbReference type="ARBA" id="ARBA00001974"/>
    </source>
</evidence>
<evidence type="ECO:0000256" key="9">
    <source>
        <dbReference type="ARBA" id="ARBA00022946"/>
    </source>
</evidence>
<evidence type="ECO:0000256" key="6">
    <source>
        <dbReference type="ARBA" id="ARBA00022553"/>
    </source>
</evidence>
<evidence type="ECO:0000259" key="18">
    <source>
        <dbReference type="Pfam" id="PF18267"/>
    </source>
</evidence>
<name>A0AAV8W3J7_9CUCU</name>
<evidence type="ECO:0000256" key="7">
    <source>
        <dbReference type="ARBA" id="ARBA00022630"/>
    </source>
</evidence>
<dbReference type="Proteomes" id="UP001159042">
    <property type="component" value="Unassembled WGS sequence"/>
</dbReference>
<dbReference type="Gene3D" id="4.10.640.10">
    <property type="entry name" value="Ribosomal protein S18"/>
    <property type="match status" value="1"/>
</dbReference>
<dbReference type="AlphaFoldDB" id="A0AAV8W3J7"/>
<dbReference type="Pfam" id="PF01084">
    <property type="entry name" value="Ribosomal_S18"/>
    <property type="match status" value="1"/>
</dbReference>
<keyword evidence="9" id="KW-0809">Transit peptide</keyword>
<gene>
    <name evidence="19" type="ORF">NQ315_015869</name>
</gene>
<evidence type="ECO:0000256" key="3">
    <source>
        <dbReference type="ARBA" id="ARBA00006136"/>
    </source>
</evidence>
<dbReference type="InterPro" id="IPR050260">
    <property type="entry name" value="FAD-bd_OxRdtase"/>
</dbReference>
<dbReference type="SUPFAM" id="SSF46911">
    <property type="entry name" value="Ribosomal protein S18"/>
    <property type="match status" value="1"/>
</dbReference>
<dbReference type="EMBL" id="JANEYG010000012">
    <property type="protein sequence ID" value="KAJ8921073.1"/>
    <property type="molecule type" value="Genomic_DNA"/>
</dbReference>
<dbReference type="Gene3D" id="3.30.390.30">
    <property type="match status" value="1"/>
</dbReference>
<keyword evidence="20" id="KW-1185">Reference proteome</keyword>
<dbReference type="PANTHER" id="PTHR43429:SF2">
    <property type="entry name" value="PYRIDINE NUCLEOTIDE-DISULFIDE OXIDOREDUCTASE DOMAIN-CONTAINING PROTEIN 1"/>
    <property type="match status" value="1"/>
</dbReference>
<evidence type="ECO:0000256" key="2">
    <source>
        <dbReference type="ARBA" id="ARBA00004173"/>
    </source>
</evidence>
<dbReference type="InterPro" id="IPR016156">
    <property type="entry name" value="FAD/NAD-linked_Rdtase_dimer_sf"/>
</dbReference>
<evidence type="ECO:0000256" key="16">
    <source>
        <dbReference type="ARBA" id="ARBA00035515"/>
    </source>
</evidence>
<dbReference type="InterPro" id="IPR036870">
    <property type="entry name" value="Ribosomal_bS18_sf"/>
</dbReference>
<comment type="similarity">
    <text evidence="3">Belongs to the bacterial ribosomal protein bS18 family. Mitochondrion-specific ribosomal protein mS40 subfamily.</text>
</comment>
<evidence type="ECO:0000256" key="4">
    <source>
        <dbReference type="ARBA" id="ARBA00008147"/>
    </source>
</evidence>
<dbReference type="GO" id="GO:0005763">
    <property type="term" value="C:mitochondrial small ribosomal subunit"/>
    <property type="evidence" value="ECO:0007669"/>
    <property type="project" value="UniProtKB-ARBA"/>
</dbReference>
<evidence type="ECO:0000256" key="5">
    <source>
        <dbReference type="ARBA" id="ARBA00018240"/>
    </source>
</evidence>
<feature type="domain" description="FAD/NAD(P)-binding" evidence="17">
    <location>
        <begin position="380"/>
        <end position="485"/>
    </location>
</feature>
<keyword evidence="7" id="KW-0285">Flavoprotein</keyword>
<comment type="subcellular location">
    <subcellularLocation>
        <location evidence="2">Mitochondrion</location>
    </subcellularLocation>
</comment>
<evidence type="ECO:0000256" key="13">
    <source>
        <dbReference type="ARBA" id="ARBA00023274"/>
    </source>
</evidence>
<dbReference type="InterPro" id="IPR041575">
    <property type="entry name" value="Rubredoxin_C"/>
</dbReference>
<dbReference type="Pfam" id="PF07992">
    <property type="entry name" value="Pyr_redox_2"/>
    <property type="match status" value="2"/>
</dbReference>
<dbReference type="InterPro" id="IPR036188">
    <property type="entry name" value="FAD/NAD-bd_sf"/>
</dbReference>
<feature type="domain" description="FAD/NAD(P)-binding" evidence="17">
    <location>
        <begin position="199"/>
        <end position="331"/>
    </location>
</feature>
<evidence type="ECO:0000256" key="15">
    <source>
        <dbReference type="ARBA" id="ARBA00035130"/>
    </source>
</evidence>
<comment type="caution">
    <text evidence="19">The sequence shown here is derived from an EMBL/GenBank/DDBJ whole genome shotgun (WGS) entry which is preliminary data.</text>
</comment>
<dbReference type="Pfam" id="PF18267">
    <property type="entry name" value="Rubredoxin_C"/>
    <property type="match status" value="1"/>
</dbReference>
<evidence type="ECO:0000256" key="14">
    <source>
        <dbReference type="ARBA" id="ARBA00032055"/>
    </source>
</evidence>
<dbReference type="GO" id="GO:0003735">
    <property type="term" value="F:structural constituent of ribosome"/>
    <property type="evidence" value="ECO:0007669"/>
    <property type="project" value="InterPro"/>
</dbReference>
<dbReference type="GO" id="GO:0016491">
    <property type="term" value="F:oxidoreductase activity"/>
    <property type="evidence" value="ECO:0007669"/>
    <property type="project" value="UniProtKB-KW"/>
</dbReference>
<dbReference type="GO" id="GO:0006412">
    <property type="term" value="P:translation"/>
    <property type="evidence" value="ECO:0007669"/>
    <property type="project" value="InterPro"/>
</dbReference>
<comment type="similarity">
    <text evidence="4">Belongs to the class-I pyridine nucleotide-disulfide oxidoreductase family. PYROXD1 subfamily.</text>
</comment>
<dbReference type="Gene3D" id="3.50.50.60">
    <property type="entry name" value="FAD/NAD(P)-binding domain"/>
    <property type="match status" value="3"/>
</dbReference>
<keyword evidence="10" id="KW-0689">Ribosomal protein</keyword>
<dbReference type="PRINTS" id="PR00368">
    <property type="entry name" value="FADPNR"/>
</dbReference>
<dbReference type="InterPro" id="IPR001648">
    <property type="entry name" value="Ribosomal_bS18"/>
</dbReference>
<keyword evidence="6" id="KW-0597">Phosphoprotein</keyword>
<accession>A0AAV8W3J7</accession>
<keyword evidence="12" id="KW-0496">Mitochondrion</keyword>
<comment type="cofactor">
    <cofactor evidence="1">
        <name>FAD</name>
        <dbReference type="ChEBI" id="CHEBI:57692"/>
    </cofactor>
</comment>
<evidence type="ECO:0000313" key="20">
    <source>
        <dbReference type="Proteomes" id="UP001159042"/>
    </source>
</evidence>
<keyword evidence="11" id="KW-0560">Oxidoreductase</keyword>
<evidence type="ECO:0000313" key="19">
    <source>
        <dbReference type="EMBL" id="KAJ8921073.1"/>
    </source>
</evidence>
<organism evidence="19 20">
    <name type="scientific">Exocentrus adspersus</name>
    <dbReference type="NCBI Taxonomy" id="1586481"/>
    <lineage>
        <taxon>Eukaryota</taxon>
        <taxon>Metazoa</taxon>
        <taxon>Ecdysozoa</taxon>
        <taxon>Arthropoda</taxon>
        <taxon>Hexapoda</taxon>
        <taxon>Insecta</taxon>
        <taxon>Pterygota</taxon>
        <taxon>Neoptera</taxon>
        <taxon>Endopterygota</taxon>
        <taxon>Coleoptera</taxon>
        <taxon>Polyphaga</taxon>
        <taxon>Cucujiformia</taxon>
        <taxon>Chrysomeloidea</taxon>
        <taxon>Cerambycidae</taxon>
        <taxon>Lamiinae</taxon>
        <taxon>Acanthocinini</taxon>
        <taxon>Exocentrus</taxon>
    </lineage>
</organism>
<dbReference type="SUPFAM" id="SSF51905">
    <property type="entry name" value="FAD/NAD(P)-binding domain"/>
    <property type="match status" value="2"/>
</dbReference>
<keyword evidence="8" id="KW-0274">FAD</keyword>
<evidence type="ECO:0000259" key="17">
    <source>
        <dbReference type="Pfam" id="PF07992"/>
    </source>
</evidence>
<proteinExistence type="inferred from homology"/>
<sequence length="602" mass="68656">MFSLSFLKNAVTKPLWSRPLLTTAVLKIESTPDQPILEVREITKDRTQTIPVETSIRYLKSAAFRKTYEGQPVWVLYRRNHKGAIPPKKTRKTCIRGGRISTGNPCPICRDEYLVLHEENTELLKHFICPHTGSILSYNKTGVCQKKHKELIVAIKRAYDKGLITYDVPFREYDYSEYYSQIVNLHSITKVLTDFDIKEVTTNEFSTKHSNVTVVHDTLLHIDDEEYFIKTKGDLKIKYKYLCLCVGAEPKLIPQANEFPEILGIRDTDSVESFVEKVKHSKKLLVVGNGGIASELVYKIQNAEVHWVIKDRHIAATFVDPGAAEFFQPSLQGKQPCEPPVSKRMRYQEEEFCKSGAALGPDWYKNLILSGANSQAPSSVTVHYQSEVCSVKKVEDSECPLEVVLTNGEKIRCNLVVSATGVNPRKNFTTKNQFDRSEDGGIKVDQYMRTNLHDVYCAGDICTADWPLAKHWFQMKLWTQARQMGCYAAKSMVGRMNEEEVLQDFCFEMFAHSTRLFGYKVILLGLFNGQKLGTNYEILLRMTKGQEYIKFVLEDNKLQGAVLIGDTDLEEMAENLILNQIDLSPYGDDILNPDIDIEDYFD</sequence>
<evidence type="ECO:0000256" key="8">
    <source>
        <dbReference type="ARBA" id="ARBA00022827"/>
    </source>
</evidence>
<evidence type="ECO:0000256" key="12">
    <source>
        <dbReference type="ARBA" id="ARBA00023128"/>
    </source>
</evidence>
<evidence type="ECO:0000256" key="11">
    <source>
        <dbReference type="ARBA" id="ARBA00023002"/>
    </source>
</evidence>
<dbReference type="PANTHER" id="PTHR43429">
    <property type="entry name" value="PYRIDINE NUCLEOTIDE-DISULFIDE OXIDOREDUCTASE DOMAIN-CONTAINING"/>
    <property type="match status" value="1"/>
</dbReference>
<dbReference type="InterPro" id="IPR023753">
    <property type="entry name" value="FAD/NAD-binding_dom"/>
</dbReference>
<protein>
    <recommendedName>
        <fullName evidence="5">Pyridine nucleotide-disulfide oxidoreductase domain-containing protein 1</fullName>
    </recommendedName>
    <alternativeName>
        <fullName evidence="14">28S ribosomal protein S18-2, mitochondrial</fullName>
    </alternativeName>
    <alternativeName>
        <fullName evidence="16">28S ribosomal protein S18b, mitochondrial</fullName>
    </alternativeName>
    <alternativeName>
        <fullName evidence="15">Small ribosomal subunit protein mS40</fullName>
    </alternativeName>
</protein>
<feature type="domain" description="NADH-rubredoxin oxidoreductase C-terminal" evidence="18">
    <location>
        <begin position="517"/>
        <end position="580"/>
    </location>
</feature>
<dbReference type="FunFam" id="4.10.640.10:FF:000008">
    <property type="entry name" value="28S ribosomal protein S18b, mitochondrial"/>
    <property type="match status" value="1"/>
</dbReference>